<protein>
    <submittedName>
        <fullName evidence="2">Uncharacterized protein</fullName>
    </submittedName>
</protein>
<gene>
    <name evidence="2" type="ORF">UFOVP112_3</name>
</gene>
<reference evidence="2" key="1">
    <citation type="submission" date="2020-04" db="EMBL/GenBank/DDBJ databases">
        <authorList>
            <person name="Chiriac C."/>
            <person name="Salcher M."/>
            <person name="Ghai R."/>
            <person name="Kavagutti S V."/>
        </authorList>
    </citation>
    <scope>NUCLEOTIDE SEQUENCE</scope>
</reference>
<feature type="region of interest" description="Disordered" evidence="1">
    <location>
        <begin position="95"/>
        <end position="127"/>
    </location>
</feature>
<name>A0A6J5L2X3_9CAUD</name>
<organism evidence="2">
    <name type="scientific">uncultured Caudovirales phage</name>
    <dbReference type="NCBI Taxonomy" id="2100421"/>
    <lineage>
        <taxon>Viruses</taxon>
        <taxon>Duplodnaviria</taxon>
        <taxon>Heunggongvirae</taxon>
        <taxon>Uroviricota</taxon>
        <taxon>Caudoviricetes</taxon>
        <taxon>Peduoviridae</taxon>
        <taxon>Maltschvirus</taxon>
        <taxon>Maltschvirus maltsch</taxon>
    </lineage>
</organism>
<feature type="compositionally biased region" description="Basic and acidic residues" evidence="1">
    <location>
        <begin position="104"/>
        <end position="127"/>
    </location>
</feature>
<evidence type="ECO:0000313" key="2">
    <source>
        <dbReference type="EMBL" id="CAB4128075.1"/>
    </source>
</evidence>
<dbReference type="EMBL" id="LR796233">
    <property type="protein sequence ID" value="CAB4128075.1"/>
    <property type="molecule type" value="Genomic_DNA"/>
</dbReference>
<proteinExistence type="predicted"/>
<sequence length="127" mass="13786">MRAREFISENATGTLQPSIADALPNTTVLTQVKNTDPYQQYRMGLAIAGARAKAAGEIAEVDEASAWGENMVVTAYTPEDQETLEMGLALMPGENAHHAISTARSEEAKDVSKQSVTRDRGPIKRLR</sequence>
<evidence type="ECO:0000256" key="1">
    <source>
        <dbReference type="SAM" id="MobiDB-lite"/>
    </source>
</evidence>
<accession>A0A6J5L2X3</accession>